<keyword evidence="3" id="KW-1185">Reference proteome</keyword>
<feature type="region of interest" description="Disordered" evidence="1">
    <location>
        <begin position="1"/>
        <end position="52"/>
    </location>
</feature>
<dbReference type="Proteomes" id="UP000253529">
    <property type="component" value="Unassembled WGS sequence"/>
</dbReference>
<evidence type="ECO:0000313" key="2">
    <source>
        <dbReference type="EMBL" id="RBP01256.1"/>
    </source>
</evidence>
<gene>
    <name evidence="2" type="ORF">DFR50_15718</name>
</gene>
<reference evidence="2 3" key="1">
    <citation type="submission" date="2018-06" db="EMBL/GenBank/DDBJ databases">
        <title>Genomic Encyclopedia of Type Strains, Phase IV (KMG-IV): sequencing the most valuable type-strain genomes for metagenomic binning, comparative biology and taxonomic classification.</title>
        <authorList>
            <person name="Goeker M."/>
        </authorList>
    </citation>
    <scope>NUCLEOTIDE SEQUENCE [LARGE SCALE GENOMIC DNA]</scope>
    <source>
        <strain evidence="2 3">DSM 24875</strain>
    </source>
</reference>
<sequence>MFTPPAPNTRSLRKAGMPDGRLRRKNPKPREPRRNDLGAQALGECNGPGARP</sequence>
<dbReference type="EMBL" id="QNRK01000057">
    <property type="protein sequence ID" value="RBP01256.1"/>
    <property type="molecule type" value="Genomic_DNA"/>
</dbReference>
<protein>
    <submittedName>
        <fullName evidence="2">Uncharacterized protein</fullName>
    </submittedName>
</protein>
<name>A0A366EGY4_9HYPH</name>
<proteinExistence type="predicted"/>
<evidence type="ECO:0000313" key="3">
    <source>
        <dbReference type="Proteomes" id="UP000253529"/>
    </source>
</evidence>
<comment type="caution">
    <text evidence="2">The sequence shown here is derived from an EMBL/GenBank/DDBJ whole genome shotgun (WGS) entry which is preliminary data.</text>
</comment>
<accession>A0A366EGY4</accession>
<organism evidence="2 3">
    <name type="scientific">Roseiarcus fermentans</name>
    <dbReference type="NCBI Taxonomy" id="1473586"/>
    <lineage>
        <taxon>Bacteria</taxon>
        <taxon>Pseudomonadati</taxon>
        <taxon>Pseudomonadota</taxon>
        <taxon>Alphaproteobacteria</taxon>
        <taxon>Hyphomicrobiales</taxon>
        <taxon>Roseiarcaceae</taxon>
        <taxon>Roseiarcus</taxon>
    </lineage>
</organism>
<dbReference type="AlphaFoldDB" id="A0A366EGY4"/>
<evidence type="ECO:0000256" key="1">
    <source>
        <dbReference type="SAM" id="MobiDB-lite"/>
    </source>
</evidence>